<evidence type="ECO:0000313" key="3">
    <source>
        <dbReference type="Proteomes" id="UP000225379"/>
    </source>
</evidence>
<reference evidence="3" key="1">
    <citation type="submission" date="2017-10" db="EMBL/GenBank/DDBJ databases">
        <authorList>
            <person name="Kravchenko I.K."/>
            <person name="Grouzdev D.S."/>
        </authorList>
    </citation>
    <scope>NUCLEOTIDE SEQUENCE [LARGE SCALE GENOMIC DNA]</scope>
    <source>
        <strain evidence="3">B2</strain>
    </source>
</reference>
<dbReference type="EMBL" id="PDKW01000039">
    <property type="protein sequence ID" value="PGH58024.1"/>
    <property type="molecule type" value="Genomic_DNA"/>
</dbReference>
<sequence>MRTYGKVYMAFWTDEKTGSLPGDAQRVALYLLTGPHSNSIGCFRLPLPYITSDLRLTEDEAKAALATLENIGFIVRCPSSGWTLIVNYLRHNAPENSRVGKNMMDLIAAVPVGSEVWSGLVEGVSKHEIRFPAGYTVGLLRTRDTVSGRVSDTVSLQTRHTVSRHGNPSQEPPNQPEPVLYQGDSGEGSARAAGGGVH</sequence>
<dbReference type="RefSeq" id="WP_098736009.1">
    <property type="nucleotide sequence ID" value="NZ_PDKW01000039.1"/>
</dbReference>
<dbReference type="Proteomes" id="UP000225379">
    <property type="component" value="Unassembled WGS sequence"/>
</dbReference>
<proteinExistence type="predicted"/>
<comment type="caution">
    <text evidence="2">The sequence shown here is derived from an EMBL/GenBank/DDBJ whole genome shotgun (WGS) entry which is preliminary data.</text>
</comment>
<feature type="region of interest" description="Disordered" evidence="1">
    <location>
        <begin position="157"/>
        <end position="198"/>
    </location>
</feature>
<dbReference type="AlphaFoldDB" id="A0A2B8B9N5"/>
<accession>A0A2B8B9N5</accession>
<dbReference type="OrthoDB" id="7211084at2"/>
<evidence type="ECO:0000313" key="2">
    <source>
        <dbReference type="EMBL" id="PGH58024.1"/>
    </source>
</evidence>
<name>A0A2B8B9N5_9PROT</name>
<protein>
    <submittedName>
        <fullName evidence="2">Uncharacterized protein</fullName>
    </submittedName>
</protein>
<keyword evidence="3" id="KW-1185">Reference proteome</keyword>
<feature type="compositionally biased region" description="Polar residues" evidence="1">
    <location>
        <begin position="157"/>
        <end position="166"/>
    </location>
</feature>
<feature type="compositionally biased region" description="Low complexity" evidence="1">
    <location>
        <begin position="183"/>
        <end position="192"/>
    </location>
</feature>
<gene>
    <name evidence="2" type="ORF">CRT60_08685</name>
</gene>
<organism evidence="2 3">
    <name type="scientific">Azospirillum palustre</name>
    <dbReference type="NCBI Taxonomy" id="2044885"/>
    <lineage>
        <taxon>Bacteria</taxon>
        <taxon>Pseudomonadati</taxon>
        <taxon>Pseudomonadota</taxon>
        <taxon>Alphaproteobacteria</taxon>
        <taxon>Rhodospirillales</taxon>
        <taxon>Azospirillaceae</taxon>
        <taxon>Azospirillum</taxon>
    </lineage>
</organism>
<evidence type="ECO:0000256" key="1">
    <source>
        <dbReference type="SAM" id="MobiDB-lite"/>
    </source>
</evidence>